<keyword evidence="7 9" id="KW-0653">Protein transport</keyword>
<dbReference type="Gene3D" id="6.10.140.180">
    <property type="match status" value="1"/>
</dbReference>
<evidence type="ECO:0000256" key="4">
    <source>
        <dbReference type="ARBA" id="ARBA00022448"/>
    </source>
</evidence>
<keyword evidence="11" id="KW-1185">Reference proteome</keyword>
<dbReference type="InterPro" id="IPR036388">
    <property type="entry name" value="WH-like_DNA-bd_sf"/>
</dbReference>
<keyword evidence="6" id="KW-0967">Endosome</keyword>
<keyword evidence="5" id="KW-0963">Cytoplasm</keyword>
<dbReference type="GO" id="GO:0000814">
    <property type="term" value="C:ESCRT II complex"/>
    <property type="evidence" value="ECO:0007669"/>
    <property type="project" value="UniProtKB-UniRule"/>
</dbReference>
<dbReference type="OrthoDB" id="283883at2759"/>
<evidence type="ECO:0000313" key="10">
    <source>
        <dbReference type="EMBL" id="KAJ5072618.1"/>
    </source>
</evidence>
<evidence type="ECO:0000256" key="3">
    <source>
        <dbReference type="ARBA" id="ARBA00009834"/>
    </source>
</evidence>
<dbReference type="GO" id="GO:0043328">
    <property type="term" value="P:protein transport to vacuole involved in ubiquitin-dependent protein catabolic process via the multivesicular body sorting pathway"/>
    <property type="evidence" value="ECO:0007669"/>
    <property type="project" value="TreeGrafter"/>
</dbReference>
<dbReference type="Proteomes" id="UP001149090">
    <property type="component" value="Unassembled WGS sequence"/>
</dbReference>
<evidence type="ECO:0000256" key="8">
    <source>
        <dbReference type="ARBA" id="ARBA00023136"/>
    </source>
</evidence>
<dbReference type="FunFam" id="1.10.10.10:FF:000397">
    <property type="entry name" value="Vacuolar-sorting protein SNF8"/>
    <property type="match status" value="1"/>
</dbReference>
<sequence length="244" mass="27995">MRRGVGLHGLSKNQFQKNKFEQKGTQLQKEKMKDVKIEFESFKNNLESFAKTYRKKINKDPEFRKAFQTMCQKIGVDPLASHKGFWAKTLGFGDFYYELGVQIIHVCGSTRSQNGGLMDINELKNKVLKMRGSKSQKIGIDDIERAIQKIKTLGSGFEICKAGEKILVKSVPIELNQDHTKVITISSDKGFTTKSIIMSQLKWDETRTSLILNQLLKESIAWIDNQDKETSYWFPGLIKDCFEK</sequence>
<dbReference type="SUPFAM" id="SSF46785">
    <property type="entry name" value="Winged helix' DNA-binding domain"/>
    <property type="match status" value="2"/>
</dbReference>
<dbReference type="EMBL" id="JAPDFW010000081">
    <property type="protein sequence ID" value="KAJ5072618.1"/>
    <property type="molecule type" value="Genomic_DNA"/>
</dbReference>
<evidence type="ECO:0000256" key="7">
    <source>
        <dbReference type="ARBA" id="ARBA00022927"/>
    </source>
</evidence>
<dbReference type="PANTHER" id="PTHR12806">
    <property type="entry name" value="EAP30 SUBUNIT OF ELL COMPLEX"/>
    <property type="match status" value="1"/>
</dbReference>
<comment type="subunit">
    <text evidence="9">Component of the endosomal sorting complex required for transport II (ESCRT-II).</text>
</comment>
<dbReference type="InterPro" id="IPR040608">
    <property type="entry name" value="Snf8/Vps36"/>
</dbReference>
<evidence type="ECO:0000256" key="1">
    <source>
        <dbReference type="ARBA" id="ARBA00004481"/>
    </source>
</evidence>
<reference evidence="10" key="1">
    <citation type="submission" date="2022-10" db="EMBL/GenBank/DDBJ databases">
        <title>Novel sulphate-reducing endosymbionts in the free-living metamonad Anaeramoeba.</title>
        <authorList>
            <person name="Jerlstrom-Hultqvist J."/>
            <person name="Cepicka I."/>
            <person name="Gallot-Lavallee L."/>
            <person name="Salas-Leiva D."/>
            <person name="Curtis B.A."/>
            <person name="Zahonova K."/>
            <person name="Pipaliya S."/>
            <person name="Dacks J."/>
            <person name="Roger A.J."/>
        </authorList>
    </citation>
    <scope>NUCLEOTIDE SEQUENCE</scope>
    <source>
        <strain evidence="10">BMAN</strain>
    </source>
</reference>
<evidence type="ECO:0000256" key="9">
    <source>
        <dbReference type="PIRNR" id="PIRNR017215"/>
    </source>
</evidence>
<keyword evidence="4 9" id="KW-0813">Transport</keyword>
<dbReference type="InterPro" id="IPR036390">
    <property type="entry name" value="WH_DNA-bd_sf"/>
</dbReference>
<protein>
    <submittedName>
        <fullName evidence="10">Snf8</fullName>
    </submittedName>
</protein>
<dbReference type="Pfam" id="PF04157">
    <property type="entry name" value="EAP30"/>
    <property type="match status" value="1"/>
</dbReference>
<dbReference type="OMA" id="QIVEVCM"/>
<evidence type="ECO:0000256" key="2">
    <source>
        <dbReference type="ARBA" id="ARBA00004496"/>
    </source>
</evidence>
<dbReference type="AlphaFoldDB" id="A0A9Q0LH20"/>
<gene>
    <name evidence="10" type="ORF">M0811_01633</name>
</gene>
<comment type="function">
    <text evidence="9">Component of the endosomal sorting complex required for transport II (ESCRT-II), which is required for multivesicular body (MVB) formation and sorting of endosomal cargo proteins into MVBs.</text>
</comment>
<name>A0A9Q0LH20_ANAIG</name>
<organism evidence="10 11">
    <name type="scientific">Anaeramoeba ignava</name>
    <name type="common">Anaerobic marine amoeba</name>
    <dbReference type="NCBI Taxonomy" id="1746090"/>
    <lineage>
        <taxon>Eukaryota</taxon>
        <taxon>Metamonada</taxon>
        <taxon>Anaeramoebidae</taxon>
        <taxon>Anaeramoeba</taxon>
    </lineage>
</organism>
<comment type="similarity">
    <text evidence="3 9">Belongs to the SNF8 family.</text>
</comment>
<evidence type="ECO:0000256" key="5">
    <source>
        <dbReference type="ARBA" id="ARBA00022490"/>
    </source>
</evidence>
<dbReference type="InterPro" id="IPR016689">
    <property type="entry name" value="ESCRT-2_cplx_Snf8"/>
</dbReference>
<dbReference type="FunFam" id="1.10.10.10:FF:000085">
    <property type="entry name" value="Vacuolar-sorting protein SNF8"/>
    <property type="match status" value="1"/>
</dbReference>
<comment type="subcellular location">
    <subcellularLocation>
        <location evidence="2">Cytoplasm</location>
    </subcellularLocation>
    <subcellularLocation>
        <location evidence="1">Endosome membrane</location>
        <topology evidence="1">Peripheral membrane protein</topology>
    </subcellularLocation>
</comment>
<evidence type="ECO:0000313" key="11">
    <source>
        <dbReference type="Proteomes" id="UP001149090"/>
    </source>
</evidence>
<keyword evidence="8" id="KW-0472">Membrane</keyword>
<comment type="caution">
    <text evidence="10">The sequence shown here is derived from an EMBL/GenBank/DDBJ whole genome shotgun (WGS) entry which is preliminary data.</text>
</comment>
<evidence type="ECO:0000256" key="6">
    <source>
        <dbReference type="ARBA" id="ARBA00022753"/>
    </source>
</evidence>
<dbReference type="PIRSF" id="PIRSF017215">
    <property type="entry name" value="ESCRT2_Vps22"/>
    <property type="match status" value="1"/>
</dbReference>
<proteinExistence type="inferred from homology"/>
<dbReference type="PANTHER" id="PTHR12806:SF0">
    <property type="entry name" value="VACUOLAR-SORTING PROTEIN SNF8"/>
    <property type="match status" value="1"/>
</dbReference>
<dbReference type="Gene3D" id="1.10.10.10">
    <property type="entry name" value="Winged helix-like DNA-binding domain superfamily/Winged helix DNA-binding domain"/>
    <property type="match status" value="2"/>
</dbReference>
<accession>A0A9Q0LH20</accession>